<feature type="transmembrane region" description="Helical" evidence="1">
    <location>
        <begin position="20"/>
        <end position="38"/>
    </location>
</feature>
<name>A0ABY4IMM9_9MICO</name>
<protein>
    <submittedName>
        <fullName evidence="2">Uncharacterized protein</fullName>
    </submittedName>
</protein>
<dbReference type="EMBL" id="CP078076">
    <property type="protein sequence ID" value="UPL12523.1"/>
    <property type="molecule type" value="Genomic_DNA"/>
</dbReference>
<accession>A0ABY4IMM9</accession>
<keyword evidence="1" id="KW-0472">Membrane</keyword>
<proteinExistence type="predicted"/>
<keyword evidence="1" id="KW-0812">Transmembrane</keyword>
<keyword evidence="3" id="KW-1185">Reference proteome</keyword>
<feature type="transmembrane region" description="Helical" evidence="1">
    <location>
        <begin position="50"/>
        <end position="69"/>
    </location>
</feature>
<dbReference type="Proteomes" id="UP000831467">
    <property type="component" value="Chromosome"/>
</dbReference>
<feature type="transmembrane region" description="Helical" evidence="1">
    <location>
        <begin position="76"/>
        <end position="96"/>
    </location>
</feature>
<reference evidence="2 3" key="1">
    <citation type="submission" date="2021-06" db="EMBL/GenBank/DDBJ databases">
        <title>Genome-based taxonomic framework of Microbacterium strains isolated from marine environment, the description of four new species and reclassification of four preexisting species.</title>
        <authorList>
            <person name="Lee S.D."/>
            <person name="Kim S.-M."/>
            <person name="Byeon Y.-S."/>
            <person name="Yang H.L."/>
            <person name="Kim I.S."/>
        </authorList>
    </citation>
    <scope>NUCLEOTIDE SEQUENCE [LARGE SCALE GENOMIC DNA]</scope>
    <source>
        <strain evidence="2 3">SSW1-51</strain>
    </source>
</reference>
<sequence length="153" mass="16022">MISENPPPPSPTARRNPLGLSALALVGLAAVALIRVILHDLHVIDEGSPITWVLAIGPVVLWIVVAVVARVPKPFLTVLVIGVIFGVMLVITHQLLWDFAYRGTPPSLGDGAGARLIPRIAAIPSGLIVGTVIGAVGGLIAWGIQTMSNRRKS</sequence>
<evidence type="ECO:0000313" key="2">
    <source>
        <dbReference type="EMBL" id="UPL12523.1"/>
    </source>
</evidence>
<dbReference type="RefSeq" id="WP_247981885.1">
    <property type="nucleotide sequence ID" value="NZ_CP078076.1"/>
</dbReference>
<evidence type="ECO:0000256" key="1">
    <source>
        <dbReference type="SAM" id="Phobius"/>
    </source>
</evidence>
<gene>
    <name evidence="2" type="ORF">KV394_16010</name>
</gene>
<feature type="transmembrane region" description="Helical" evidence="1">
    <location>
        <begin position="116"/>
        <end position="144"/>
    </location>
</feature>
<keyword evidence="1" id="KW-1133">Transmembrane helix</keyword>
<organism evidence="2 3">
    <name type="scientific">Microbacterium sufflavum</name>
    <dbReference type="NCBI Taxonomy" id="2851649"/>
    <lineage>
        <taxon>Bacteria</taxon>
        <taxon>Bacillati</taxon>
        <taxon>Actinomycetota</taxon>
        <taxon>Actinomycetes</taxon>
        <taxon>Micrococcales</taxon>
        <taxon>Microbacteriaceae</taxon>
        <taxon>Microbacterium</taxon>
    </lineage>
</organism>
<evidence type="ECO:0000313" key="3">
    <source>
        <dbReference type="Proteomes" id="UP000831467"/>
    </source>
</evidence>